<feature type="region of interest" description="Disordered" evidence="2">
    <location>
        <begin position="311"/>
        <end position="362"/>
    </location>
</feature>
<dbReference type="AlphaFoldDB" id="A0A1J4KVI9"/>
<protein>
    <submittedName>
        <fullName evidence="3">Uncharacterized protein</fullName>
    </submittedName>
</protein>
<dbReference type="RefSeq" id="XP_068368391.1">
    <property type="nucleotide sequence ID" value="XM_068497733.1"/>
</dbReference>
<dbReference type="OrthoDB" id="10553041at2759"/>
<keyword evidence="1" id="KW-0175">Coiled coil</keyword>
<dbReference type="Proteomes" id="UP000179807">
    <property type="component" value="Unassembled WGS sequence"/>
</dbReference>
<comment type="caution">
    <text evidence="3">The sequence shown here is derived from an EMBL/GenBank/DDBJ whole genome shotgun (WGS) entry which is preliminary data.</text>
</comment>
<evidence type="ECO:0000313" key="3">
    <source>
        <dbReference type="EMBL" id="OHT15255.1"/>
    </source>
</evidence>
<evidence type="ECO:0000313" key="4">
    <source>
        <dbReference type="Proteomes" id="UP000179807"/>
    </source>
</evidence>
<feature type="compositionally biased region" description="Polar residues" evidence="2">
    <location>
        <begin position="322"/>
        <end position="333"/>
    </location>
</feature>
<organism evidence="3 4">
    <name type="scientific">Tritrichomonas foetus</name>
    <dbReference type="NCBI Taxonomy" id="1144522"/>
    <lineage>
        <taxon>Eukaryota</taxon>
        <taxon>Metamonada</taxon>
        <taxon>Parabasalia</taxon>
        <taxon>Tritrichomonadida</taxon>
        <taxon>Tritrichomonadidae</taxon>
        <taxon>Tritrichomonas</taxon>
    </lineage>
</organism>
<dbReference type="GeneID" id="94832437"/>
<proteinExistence type="predicted"/>
<evidence type="ECO:0000256" key="1">
    <source>
        <dbReference type="SAM" id="Coils"/>
    </source>
</evidence>
<name>A0A1J4KVI9_9EUKA</name>
<dbReference type="VEuPathDB" id="TrichDB:TRFO_14297"/>
<keyword evidence="4" id="KW-1185">Reference proteome</keyword>
<sequence>MKLILNVSVNNLFHLKHQKNSSSQKMKKGRTCLYPKGTYQTPSFFFRGGDEYKENEHLQSEYFAAKNECKRAKKELDEARAEYEKVKAILDDKEGHAVALAESLGGNNAVTTEHANLRKKIAELTVDIEDINHSILEAKSHASPSTVAAMDRERSSYFLTIENLQLKLEQMEKSTQNRQNKLFEIISSPEWHEAIQISCEHQIQFRINENLRLRIKNAFEQQNYGDSSQQPPLKRVIDNSNYPELHQLLQRRHQLQIQCQEMVQERTFAQIRRRVSIATMLDELAKLDDALVSLGEEGINLNELRRMYLPDGPLTPLKRPKSSATPSRSQSGCITPKCATGRSRSDIKRPFGGGRGACLSPM</sequence>
<dbReference type="EMBL" id="MLAK01000250">
    <property type="protein sequence ID" value="OHT15255.1"/>
    <property type="molecule type" value="Genomic_DNA"/>
</dbReference>
<gene>
    <name evidence="3" type="ORF">TRFO_14297</name>
</gene>
<evidence type="ECO:0000256" key="2">
    <source>
        <dbReference type="SAM" id="MobiDB-lite"/>
    </source>
</evidence>
<reference evidence="3" key="1">
    <citation type="submission" date="2016-10" db="EMBL/GenBank/DDBJ databases">
        <authorList>
            <person name="Benchimol M."/>
            <person name="Almeida L.G."/>
            <person name="Vasconcelos A.T."/>
            <person name="Perreira-Neves A."/>
            <person name="Rosa I.A."/>
            <person name="Tasca T."/>
            <person name="Bogo M.R."/>
            <person name="de Souza W."/>
        </authorList>
    </citation>
    <scope>NUCLEOTIDE SEQUENCE [LARGE SCALE GENOMIC DNA]</scope>
    <source>
        <strain evidence="3">K</strain>
    </source>
</reference>
<feature type="coiled-coil region" evidence="1">
    <location>
        <begin position="55"/>
        <end position="134"/>
    </location>
</feature>
<accession>A0A1J4KVI9</accession>